<evidence type="ECO:0000313" key="2">
    <source>
        <dbReference type="Proteomes" id="UP000438429"/>
    </source>
</evidence>
<accession>A0A6A4S8W0</accession>
<name>A0A6A4S8W0_SCOMX</name>
<reference evidence="1 2" key="1">
    <citation type="submission" date="2019-06" db="EMBL/GenBank/DDBJ databases">
        <title>Draft genomes of female and male turbot (Scophthalmus maximus).</title>
        <authorList>
            <person name="Xu H."/>
            <person name="Xu X.-W."/>
            <person name="Shao C."/>
            <person name="Chen S."/>
        </authorList>
    </citation>
    <scope>NUCLEOTIDE SEQUENCE [LARGE SCALE GENOMIC DNA]</scope>
    <source>
        <strain evidence="1">Ysfricsl-2016a</strain>
        <tissue evidence="1">Blood</tissue>
    </source>
</reference>
<dbReference type="AlphaFoldDB" id="A0A6A4S8W0"/>
<dbReference type="EMBL" id="VEVO01000017">
    <property type="protein sequence ID" value="KAF0028020.1"/>
    <property type="molecule type" value="Genomic_DNA"/>
</dbReference>
<gene>
    <name evidence="1" type="ORF">F2P81_019107</name>
</gene>
<proteinExistence type="predicted"/>
<dbReference type="Proteomes" id="UP000438429">
    <property type="component" value="Unassembled WGS sequence"/>
</dbReference>
<organism evidence="1 2">
    <name type="scientific">Scophthalmus maximus</name>
    <name type="common">Turbot</name>
    <name type="synonym">Psetta maxima</name>
    <dbReference type="NCBI Taxonomy" id="52904"/>
    <lineage>
        <taxon>Eukaryota</taxon>
        <taxon>Metazoa</taxon>
        <taxon>Chordata</taxon>
        <taxon>Craniata</taxon>
        <taxon>Vertebrata</taxon>
        <taxon>Euteleostomi</taxon>
        <taxon>Actinopterygii</taxon>
        <taxon>Neopterygii</taxon>
        <taxon>Teleostei</taxon>
        <taxon>Neoteleostei</taxon>
        <taxon>Acanthomorphata</taxon>
        <taxon>Carangaria</taxon>
        <taxon>Pleuronectiformes</taxon>
        <taxon>Pleuronectoidei</taxon>
        <taxon>Scophthalmidae</taxon>
        <taxon>Scophthalmus</taxon>
    </lineage>
</organism>
<comment type="caution">
    <text evidence="1">The sequence shown here is derived from an EMBL/GenBank/DDBJ whole genome shotgun (WGS) entry which is preliminary data.</text>
</comment>
<protein>
    <submittedName>
        <fullName evidence="1">Uncharacterized protein</fullName>
    </submittedName>
</protein>
<evidence type="ECO:0000313" key="1">
    <source>
        <dbReference type="EMBL" id="KAF0028020.1"/>
    </source>
</evidence>
<sequence>MKRKSGHNKRKFTNQQDNFANDYGCFVQHTCKAMSSHKHIKTGYNKPDVLMLCVSEYGTVNSTVGAGMAIVQWCIGTELNEGSTELNGTEEVTCMTVMEKEHEDGA</sequence>